<keyword evidence="3" id="KW-1185">Reference proteome</keyword>
<name>D8SB90_SELML</name>
<dbReference type="Proteomes" id="UP000001514">
    <property type="component" value="Unassembled WGS sequence"/>
</dbReference>
<dbReference type="AlphaFoldDB" id="D8SB90"/>
<reference evidence="2 3" key="1">
    <citation type="journal article" date="2011" name="Science">
        <title>The Selaginella genome identifies genetic changes associated with the evolution of vascular plants.</title>
        <authorList>
            <person name="Banks J.A."/>
            <person name="Nishiyama T."/>
            <person name="Hasebe M."/>
            <person name="Bowman J.L."/>
            <person name="Gribskov M."/>
            <person name="dePamphilis C."/>
            <person name="Albert V.A."/>
            <person name="Aono N."/>
            <person name="Aoyama T."/>
            <person name="Ambrose B.A."/>
            <person name="Ashton N.W."/>
            <person name="Axtell M.J."/>
            <person name="Barker E."/>
            <person name="Barker M.S."/>
            <person name="Bennetzen J.L."/>
            <person name="Bonawitz N.D."/>
            <person name="Chapple C."/>
            <person name="Cheng C."/>
            <person name="Correa L.G."/>
            <person name="Dacre M."/>
            <person name="DeBarry J."/>
            <person name="Dreyer I."/>
            <person name="Elias M."/>
            <person name="Engstrom E.M."/>
            <person name="Estelle M."/>
            <person name="Feng L."/>
            <person name="Finet C."/>
            <person name="Floyd S.K."/>
            <person name="Frommer W.B."/>
            <person name="Fujita T."/>
            <person name="Gramzow L."/>
            <person name="Gutensohn M."/>
            <person name="Harholt J."/>
            <person name="Hattori M."/>
            <person name="Heyl A."/>
            <person name="Hirai T."/>
            <person name="Hiwatashi Y."/>
            <person name="Ishikawa M."/>
            <person name="Iwata M."/>
            <person name="Karol K.G."/>
            <person name="Koehler B."/>
            <person name="Kolukisaoglu U."/>
            <person name="Kubo M."/>
            <person name="Kurata T."/>
            <person name="Lalonde S."/>
            <person name="Li K."/>
            <person name="Li Y."/>
            <person name="Litt A."/>
            <person name="Lyons E."/>
            <person name="Manning G."/>
            <person name="Maruyama T."/>
            <person name="Michael T.P."/>
            <person name="Mikami K."/>
            <person name="Miyazaki S."/>
            <person name="Morinaga S."/>
            <person name="Murata T."/>
            <person name="Mueller-Roeber B."/>
            <person name="Nelson D.R."/>
            <person name="Obara M."/>
            <person name="Oguri Y."/>
            <person name="Olmstead R.G."/>
            <person name="Onodera N."/>
            <person name="Petersen B.L."/>
            <person name="Pils B."/>
            <person name="Prigge M."/>
            <person name="Rensing S.A."/>
            <person name="Riano-Pachon D.M."/>
            <person name="Roberts A.W."/>
            <person name="Sato Y."/>
            <person name="Scheller H.V."/>
            <person name="Schulz B."/>
            <person name="Schulz C."/>
            <person name="Shakirov E.V."/>
            <person name="Shibagaki N."/>
            <person name="Shinohara N."/>
            <person name="Shippen D.E."/>
            <person name="Soerensen I."/>
            <person name="Sotooka R."/>
            <person name="Sugimoto N."/>
            <person name="Sugita M."/>
            <person name="Sumikawa N."/>
            <person name="Tanurdzic M."/>
            <person name="Theissen G."/>
            <person name="Ulvskov P."/>
            <person name="Wakazuki S."/>
            <person name="Weng J.K."/>
            <person name="Willats W.W."/>
            <person name="Wipf D."/>
            <person name="Wolf P.G."/>
            <person name="Yang L."/>
            <person name="Zimmer A.D."/>
            <person name="Zhu Q."/>
            <person name="Mitros T."/>
            <person name="Hellsten U."/>
            <person name="Loque D."/>
            <person name="Otillar R."/>
            <person name="Salamov A."/>
            <person name="Schmutz J."/>
            <person name="Shapiro H."/>
            <person name="Lindquist E."/>
            <person name="Lucas S."/>
            <person name="Rokhsar D."/>
            <person name="Grigoriev I.V."/>
        </authorList>
    </citation>
    <scope>NUCLEOTIDE SEQUENCE [LARGE SCALE GENOMIC DNA]</scope>
</reference>
<dbReference type="EMBL" id="GL377610">
    <property type="protein sequence ID" value="EFJ18213.1"/>
    <property type="molecule type" value="Genomic_DNA"/>
</dbReference>
<dbReference type="SUPFAM" id="SSF52777">
    <property type="entry name" value="CoA-dependent acyltransferases"/>
    <property type="match status" value="1"/>
</dbReference>
<dbReference type="InterPro" id="IPR050317">
    <property type="entry name" value="Plant_Fungal_Acyltransferase"/>
</dbReference>
<dbReference type="Gramene" id="EFJ18213">
    <property type="protein sequence ID" value="EFJ18213"/>
    <property type="gene ID" value="SELMODRAFT_450693"/>
</dbReference>
<dbReference type="GO" id="GO:0016747">
    <property type="term" value="F:acyltransferase activity, transferring groups other than amino-acyl groups"/>
    <property type="evidence" value="ECO:0000318"/>
    <property type="project" value="GO_Central"/>
</dbReference>
<evidence type="ECO:0000256" key="1">
    <source>
        <dbReference type="ARBA" id="ARBA00009861"/>
    </source>
</evidence>
<organism evidence="3">
    <name type="scientific">Selaginella moellendorffii</name>
    <name type="common">Spikemoss</name>
    <dbReference type="NCBI Taxonomy" id="88036"/>
    <lineage>
        <taxon>Eukaryota</taxon>
        <taxon>Viridiplantae</taxon>
        <taxon>Streptophyta</taxon>
        <taxon>Embryophyta</taxon>
        <taxon>Tracheophyta</taxon>
        <taxon>Lycopodiopsida</taxon>
        <taxon>Selaginellales</taxon>
        <taxon>Selaginellaceae</taxon>
        <taxon>Selaginella</taxon>
    </lineage>
</organism>
<dbReference type="OMA" id="HREFRIT"/>
<accession>D8SB90</accession>
<dbReference type="Pfam" id="PF02458">
    <property type="entry name" value="Transferase"/>
    <property type="match status" value="1"/>
</dbReference>
<comment type="similarity">
    <text evidence="1">Belongs to the plant acyltransferase family.</text>
</comment>
<dbReference type="PANTHER" id="PTHR31642">
    <property type="entry name" value="TRICHOTHECENE 3-O-ACETYLTRANSFERASE"/>
    <property type="match status" value="1"/>
</dbReference>
<gene>
    <name evidence="2" type="primary">BAHDb2delta</name>
    <name evidence="2" type="ORF">SELMODRAFT_450693</name>
</gene>
<dbReference type="PANTHER" id="PTHR31642:SF316">
    <property type="entry name" value="PROTEIN ECERIFERUM 26-LIKE"/>
    <property type="match status" value="1"/>
</dbReference>
<dbReference type="HOGENOM" id="CLU_922564_0_0_1"/>
<evidence type="ECO:0000313" key="3">
    <source>
        <dbReference type="Proteomes" id="UP000001514"/>
    </source>
</evidence>
<dbReference type="Gene3D" id="3.30.559.10">
    <property type="entry name" value="Chloramphenicol acetyltransferase-like domain"/>
    <property type="match status" value="1"/>
</dbReference>
<sequence>MDAIHSESLHDCNQLSSSRVVQSAFHVIRPQHVLPPSPHFLSNLDLCYSKPEFCALVLFFRDCFVPATGAKSFLDRLRSSLSKVLVFYPVLAGRLRESGSGRLEVNMNGQGVHFVESKVDASFQDWQDIRQCPLDIDLSLDTAVVNPSDVPVIKFQVTQFRCGGIAIAVHFLHIVLDGSSLYSFLNAWTQVHRGSTIFCESFPRERVPLARDPPIIDAAAPDKQIDASNNTPCNLVTLRMEQTAIDACKRESQPAPLPTTVEKLRALRQCCRCYGRLCYVHREFRITLTRLSRSLSTCAARN</sequence>
<dbReference type="KEGG" id="smo:SELMODRAFT_450693"/>
<dbReference type="InterPro" id="IPR023213">
    <property type="entry name" value="CAT-like_dom_sf"/>
</dbReference>
<evidence type="ECO:0000313" key="2">
    <source>
        <dbReference type="EMBL" id="EFJ18213.1"/>
    </source>
</evidence>
<protein>
    <submittedName>
        <fullName evidence="2">Uncharacterized protein BAHDb2delta</fullName>
    </submittedName>
</protein>
<dbReference type="STRING" id="88036.D8SB90"/>
<dbReference type="InParanoid" id="D8SB90"/>
<proteinExistence type="inferred from homology"/>